<feature type="domain" description="EamA" evidence="2">
    <location>
        <begin position="6"/>
        <end position="138"/>
    </location>
</feature>
<keyword evidence="1" id="KW-0812">Transmembrane</keyword>
<reference evidence="3 4" key="2">
    <citation type="journal article" date="2016" name="Environ. Microbiol. Rep.">
        <title>Metagenomic evidence for the presence of phototrophic Gemmatimonadetes bacteria in diverse environments.</title>
        <authorList>
            <person name="Zeng Y."/>
            <person name="Baumbach J."/>
            <person name="Barbosa E.G."/>
            <person name="Azevedo V."/>
            <person name="Zhang C."/>
            <person name="Koblizek M."/>
        </authorList>
    </citation>
    <scope>NUCLEOTIDE SEQUENCE [LARGE SCALE GENOMIC DNA]</scope>
    <source>
        <strain evidence="3 4">AP64</strain>
    </source>
</reference>
<dbReference type="InterPro" id="IPR000620">
    <property type="entry name" value="EamA_dom"/>
</dbReference>
<gene>
    <name evidence="3" type="ORF">GEMMAAP_11705</name>
</gene>
<feature type="transmembrane region" description="Helical" evidence="1">
    <location>
        <begin position="39"/>
        <end position="56"/>
    </location>
</feature>
<dbReference type="Proteomes" id="UP000076404">
    <property type="component" value="Chromosome"/>
</dbReference>
<evidence type="ECO:0000313" key="3">
    <source>
        <dbReference type="EMBL" id="AMW05286.1"/>
    </source>
</evidence>
<dbReference type="GO" id="GO:0016020">
    <property type="term" value="C:membrane"/>
    <property type="evidence" value="ECO:0007669"/>
    <property type="project" value="InterPro"/>
</dbReference>
<feature type="transmembrane region" description="Helical" evidence="1">
    <location>
        <begin position="154"/>
        <end position="172"/>
    </location>
</feature>
<accession>A0A143BJN5</accession>
<sequence>MRKERGASLIVLAALQWALLGPVARIAFAEGVPPLTVAFWRATIAALLFYTHASVTRAHALRAPDRPWAMGLGVVAVAGLYVSYFESVQRGGAALAAILLYSAPVWVALGAHFVLRERVSAREAGALLLTLAGVILVALFPATGGAHITATPAAVLWGLGSGVAYALYFLLGRNLFAHNAPARVMVWALATGAVVLLPFVSWHMLTWRAWGAIAFLATVATYGAYLCNANGIKLIGPSRASTIATLEPVLAVVAAFLLWNEHLSPLGMLGAAAVIGGVVLAARLR</sequence>
<dbReference type="EMBL" id="CP011454">
    <property type="protein sequence ID" value="AMW05286.1"/>
    <property type="molecule type" value="Genomic_DNA"/>
</dbReference>
<dbReference type="Gene3D" id="1.10.3730.20">
    <property type="match status" value="2"/>
</dbReference>
<feature type="transmembrane region" description="Helical" evidence="1">
    <location>
        <begin position="184"/>
        <end position="203"/>
    </location>
</feature>
<organism evidence="3 4">
    <name type="scientific">Gemmatimonas phototrophica</name>
    <dbReference type="NCBI Taxonomy" id="1379270"/>
    <lineage>
        <taxon>Bacteria</taxon>
        <taxon>Pseudomonadati</taxon>
        <taxon>Gemmatimonadota</taxon>
        <taxon>Gemmatimonadia</taxon>
        <taxon>Gemmatimonadales</taxon>
        <taxon>Gemmatimonadaceae</taxon>
        <taxon>Gemmatimonas</taxon>
    </lineage>
</organism>
<feature type="transmembrane region" description="Helical" evidence="1">
    <location>
        <begin position="209"/>
        <end position="228"/>
    </location>
</feature>
<dbReference type="AlphaFoldDB" id="A0A143BJN5"/>
<dbReference type="STRING" id="1379270.GEMMAAP_11705"/>
<dbReference type="InterPro" id="IPR037185">
    <property type="entry name" value="EmrE-like"/>
</dbReference>
<protein>
    <recommendedName>
        <fullName evidence="2">EamA domain-containing protein</fullName>
    </recommendedName>
</protein>
<feature type="transmembrane region" description="Helical" evidence="1">
    <location>
        <begin position="127"/>
        <end position="148"/>
    </location>
</feature>
<feature type="transmembrane region" description="Helical" evidence="1">
    <location>
        <begin position="265"/>
        <end position="284"/>
    </location>
</feature>
<proteinExistence type="predicted"/>
<feature type="transmembrane region" description="Helical" evidence="1">
    <location>
        <begin position="91"/>
        <end position="115"/>
    </location>
</feature>
<dbReference type="KEGG" id="gph:GEMMAAP_11705"/>
<dbReference type="OrthoDB" id="6707571at2"/>
<feature type="transmembrane region" description="Helical" evidence="1">
    <location>
        <begin position="240"/>
        <end position="259"/>
    </location>
</feature>
<dbReference type="RefSeq" id="WP_026849613.1">
    <property type="nucleotide sequence ID" value="NZ_CP011454.1"/>
</dbReference>
<feature type="domain" description="EamA" evidence="2">
    <location>
        <begin position="154"/>
        <end position="281"/>
    </location>
</feature>
<reference evidence="3 4" key="1">
    <citation type="journal article" date="2014" name="Proc. Natl. Acad. Sci. U.S.A.">
        <title>Functional type 2 photosynthetic reaction centers found in the rare bacterial phylum Gemmatimonadetes.</title>
        <authorList>
            <person name="Zeng Y."/>
            <person name="Feng F."/>
            <person name="Medova H."/>
            <person name="Dean J."/>
            <person name="Koblizek M."/>
        </authorList>
    </citation>
    <scope>NUCLEOTIDE SEQUENCE [LARGE SCALE GENOMIC DNA]</scope>
    <source>
        <strain evidence="3 4">AP64</strain>
    </source>
</reference>
<name>A0A143BJN5_9BACT</name>
<keyword evidence="4" id="KW-1185">Reference proteome</keyword>
<feature type="transmembrane region" description="Helical" evidence="1">
    <location>
        <begin position="68"/>
        <end position="85"/>
    </location>
</feature>
<keyword evidence="1" id="KW-1133">Transmembrane helix</keyword>
<dbReference type="PANTHER" id="PTHR22911:SF79">
    <property type="entry name" value="MOBA-LIKE NTP TRANSFERASE DOMAIN-CONTAINING PROTEIN"/>
    <property type="match status" value="1"/>
</dbReference>
<evidence type="ECO:0000256" key="1">
    <source>
        <dbReference type="SAM" id="Phobius"/>
    </source>
</evidence>
<dbReference type="Pfam" id="PF00892">
    <property type="entry name" value="EamA"/>
    <property type="match status" value="2"/>
</dbReference>
<evidence type="ECO:0000313" key="4">
    <source>
        <dbReference type="Proteomes" id="UP000076404"/>
    </source>
</evidence>
<dbReference type="SUPFAM" id="SSF103481">
    <property type="entry name" value="Multidrug resistance efflux transporter EmrE"/>
    <property type="match status" value="2"/>
</dbReference>
<dbReference type="PANTHER" id="PTHR22911">
    <property type="entry name" value="ACYL-MALONYL CONDENSING ENZYME-RELATED"/>
    <property type="match status" value="1"/>
</dbReference>
<keyword evidence="1" id="KW-0472">Membrane</keyword>
<evidence type="ECO:0000259" key="2">
    <source>
        <dbReference type="Pfam" id="PF00892"/>
    </source>
</evidence>
<dbReference type="eggNOG" id="COG0697">
    <property type="taxonomic scope" value="Bacteria"/>
</dbReference>